<evidence type="ECO:0000256" key="1">
    <source>
        <dbReference type="SAM" id="Phobius"/>
    </source>
</evidence>
<dbReference type="OrthoDB" id="8664525at2"/>
<comment type="caution">
    <text evidence="3">The sequence shown here is derived from an EMBL/GenBank/DDBJ whole genome shotgun (WGS) entry which is preliminary data.</text>
</comment>
<feature type="transmembrane region" description="Helical" evidence="1">
    <location>
        <begin position="760"/>
        <end position="780"/>
    </location>
</feature>
<keyword evidence="1" id="KW-0812">Transmembrane</keyword>
<sequence length="1109" mass="120648">MAVSHPVARQGGAASRAIRANANAARNVAAGSVEGCPFCGRQGVPILPLRYAAIPNYLESRRGQVSPQALFGGRESALGEVPRMQRHFYTVRTLRQGYLYVYLNRPGQWQVYAVTPEGNLRLLADPDDIDEKAGREMSAQCKRSGDNIPASFIHIRDPKRTPVVWLAFSTARWSSAVRAQREKAPAARMQRFDVAKLDSNPDGEKDAFALDEGAARRLSGWVEEFIGEGETPTARQAYVSTAVGDVPSNRFVWESVHGFGARAGQAQALQEYARCYQQSRGQAHKVAAVVLHDAMGIVQELDASRAHSVETAQNYVARVARPLTVSQSILGLKKVIEQSTLAARTQDEQKRGIPDRVTESIPVLGPVPMYHPNNTYTTTRAERAAADSRRIWEDLAQHYDEAARAAFQSNYDKVMKAFADQTAMCDADWAAWAEHPSWQAWLDDYDRQAPAECARFTQDYAACLAGGVAGDKSLAVWKKWLEGRPDDPANPVYRALFFNHQGIVEHLMPQGGNLNKGDKLYDTLRGIAGSDEVQPHLSSAVKAAVASLQTALTGALARVEVSLEKAGGQLAESARDVALRAQQGAVLLYENVETTLLRVHMTVGEYQSLLSELAFRKADQIGQVAQEFVDQAGRKVRSLLKAGLLRIDDPKVRDTVVEVLVWSFEQAEDLQRQIAGGLQDVSHAASGLAGQAAAAADDVARAGSAFAATVSTEWRTIRLGAVLLSEQAAARLAGLRTGMRLSARQLAQLGRNVATRSLRVAGSGNLILAAGSLFFQGWSLRDSIKSMDRTLGSSGIESQLAVLSPAVGVVGASLETLGFAMDAAGKNIGKHLIKVGGVLAAGASAVDAVQSGFAATRTRKSGDRDASVWYSLATAAFFFGAAFGVGAVLAGSSVLLGPFGIALALIALGVISTWMALNAEDTQAEIWLDRCYFGKGARSEGKWTDAQVSDELAALNAILVGLSAKISFSDAWLGIAERISGYERIDVEIRIFGFEQERGAYEWRLYAQHEETRREYVTLGGRHRVPPPTLYVQAAPNRGIFGGLTRDESEDWFRGFDKGTETYEDGAWVIRDSVEVQRSRFQRARLRLDYWPDYADRSARASVELRDED</sequence>
<dbReference type="Proteomes" id="UP000269708">
    <property type="component" value="Unassembled WGS sequence"/>
</dbReference>
<gene>
    <name evidence="3" type="ORF">EDC50_2762</name>
</gene>
<dbReference type="InterPro" id="IPR048126">
    <property type="entry name" value="Toxin_VasX"/>
</dbReference>
<evidence type="ECO:0000313" key="4">
    <source>
        <dbReference type="Proteomes" id="UP000269708"/>
    </source>
</evidence>
<protein>
    <recommendedName>
        <fullName evidence="2">Toxin VasX N-terminal region domain-containing protein</fullName>
    </recommendedName>
</protein>
<dbReference type="InterPro" id="IPR046864">
    <property type="entry name" value="VasX_N"/>
</dbReference>
<keyword evidence="1" id="KW-1133">Transmembrane helix</keyword>
<reference evidence="3 4" key="1">
    <citation type="submission" date="2018-11" db="EMBL/GenBank/DDBJ databases">
        <title>Genomic Encyclopedia of Type Strains, Phase IV (KMG-IV): sequencing the most valuable type-strain genomes for metagenomic binning, comparative biology and taxonomic classification.</title>
        <authorList>
            <person name="Goeker M."/>
        </authorList>
    </citation>
    <scope>NUCLEOTIDE SEQUENCE [LARGE SCALE GENOMIC DNA]</scope>
    <source>
        <strain evidence="3 4">DSM 25623</strain>
    </source>
</reference>
<evidence type="ECO:0000259" key="2">
    <source>
        <dbReference type="Pfam" id="PF20249"/>
    </source>
</evidence>
<accession>A0A3N4V3M0</accession>
<proteinExistence type="predicted"/>
<dbReference type="CDD" id="cd20707">
    <property type="entry name" value="MIX_III"/>
    <property type="match status" value="1"/>
</dbReference>
<keyword evidence="4" id="KW-1185">Reference proteome</keyword>
<organism evidence="3 4">
    <name type="scientific">Vulcaniibacterium tengchongense</name>
    <dbReference type="NCBI Taxonomy" id="1273429"/>
    <lineage>
        <taxon>Bacteria</taxon>
        <taxon>Pseudomonadati</taxon>
        <taxon>Pseudomonadota</taxon>
        <taxon>Gammaproteobacteria</taxon>
        <taxon>Lysobacterales</taxon>
        <taxon>Lysobacteraceae</taxon>
        <taxon>Vulcaniibacterium</taxon>
    </lineage>
</organism>
<feature type="transmembrane region" description="Helical" evidence="1">
    <location>
        <begin position="895"/>
        <end position="917"/>
    </location>
</feature>
<dbReference type="AlphaFoldDB" id="A0A3N4V3M0"/>
<dbReference type="Pfam" id="PF20249">
    <property type="entry name" value="VasX_N"/>
    <property type="match status" value="1"/>
</dbReference>
<feature type="transmembrane region" description="Helical" evidence="1">
    <location>
        <begin position="867"/>
        <end position="889"/>
    </location>
</feature>
<feature type="domain" description="Toxin VasX N-terminal region" evidence="2">
    <location>
        <begin position="36"/>
        <end position="196"/>
    </location>
</feature>
<dbReference type="NCBIfam" id="NF041559">
    <property type="entry name" value="BTH_I2691_fam"/>
    <property type="match status" value="1"/>
</dbReference>
<name>A0A3N4V3M0_9GAMM</name>
<keyword evidence="1" id="KW-0472">Membrane</keyword>
<dbReference type="RefSeq" id="WP_123771069.1">
    <property type="nucleotide sequence ID" value="NZ_RKQN01000004.1"/>
</dbReference>
<dbReference type="EMBL" id="RKQN01000004">
    <property type="protein sequence ID" value="RPE75865.1"/>
    <property type="molecule type" value="Genomic_DNA"/>
</dbReference>
<evidence type="ECO:0000313" key="3">
    <source>
        <dbReference type="EMBL" id="RPE75865.1"/>
    </source>
</evidence>